<feature type="binding site" evidence="16">
    <location>
        <begin position="13"/>
        <end position="20"/>
    </location>
    <ligand>
        <name>GTP</name>
        <dbReference type="ChEBI" id="CHEBI:37565"/>
    </ligand>
</feature>
<evidence type="ECO:0000256" key="8">
    <source>
        <dbReference type="ARBA" id="ARBA00022573"/>
    </source>
</evidence>
<comment type="caution">
    <text evidence="17">The sequence shown here is derived from an EMBL/GenBank/DDBJ whole genome shotgun (WGS) entry which is preliminary data.</text>
</comment>
<evidence type="ECO:0000256" key="2">
    <source>
        <dbReference type="ARBA" id="ARBA00000711"/>
    </source>
</evidence>
<dbReference type="GO" id="GO:0005524">
    <property type="term" value="F:ATP binding"/>
    <property type="evidence" value="ECO:0007669"/>
    <property type="project" value="UniProtKB-UniRule"/>
</dbReference>
<evidence type="ECO:0000256" key="9">
    <source>
        <dbReference type="ARBA" id="ARBA00022679"/>
    </source>
</evidence>
<keyword evidence="9 14" id="KW-0808">Transferase</keyword>
<evidence type="ECO:0000313" key="18">
    <source>
        <dbReference type="Proteomes" id="UP001144805"/>
    </source>
</evidence>
<evidence type="ECO:0000256" key="1">
    <source>
        <dbReference type="ARBA" id="ARBA00000312"/>
    </source>
</evidence>
<dbReference type="EC" id="2.7.7.62" evidence="14"/>
<gene>
    <name evidence="17" type="primary">cobU</name>
    <name evidence="17" type="ORF">OSH07_04645</name>
</gene>
<evidence type="ECO:0000256" key="13">
    <source>
        <dbReference type="ARBA" id="ARBA00023134"/>
    </source>
</evidence>
<evidence type="ECO:0000256" key="10">
    <source>
        <dbReference type="ARBA" id="ARBA00022741"/>
    </source>
</evidence>
<dbReference type="EMBL" id="JAPKNK010000002">
    <property type="protein sequence ID" value="MCX5568473.1"/>
    <property type="molecule type" value="Genomic_DNA"/>
</dbReference>
<evidence type="ECO:0000256" key="6">
    <source>
        <dbReference type="ARBA" id="ARBA00005159"/>
    </source>
</evidence>
<comment type="pathway">
    <text evidence="5 14">Cofactor biosynthesis; adenosylcobalamin biosynthesis; adenosylcobalamin from cob(II)yrinate a,c-diamide: step 6/7.</text>
</comment>
<feature type="binding site" evidence="16">
    <location>
        <begin position="55"/>
        <end position="58"/>
    </location>
    <ligand>
        <name>GTP</name>
        <dbReference type="ChEBI" id="CHEBI:37565"/>
    </ligand>
</feature>
<accession>A0A9X3IJH8</accession>
<evidence type="ECO:0000256" key="7">
    <source>
        <dbReference type="ARBA" id="ARBA00007490"/>
    </source>
</evidence>
<evidence type="ECO:0000256" key="11">
    <source>
        <dbReference type="ARBA" id="ARBA00022777"/>
    </source>
</evidence>
<dbReference type="PIRSF" id="PIRSF006135">
    <property type="entry name" value="CobU"/>
    <property type="match status" value="1"/>
</dbReference>
<comment type="similarity">
    <text evidence="7 14">Belongs to the CobU/CobP family.</text>
</comment>
<dbReference type="RefSeq" id="WP_266337453.1">
    <property type="nucleotide sequence ID" value="NZ_JAPKNK010000002.1"/>
</dbReference>
<dbReference type="PANTHER" id="PTHR34848">
    <property type="match status" value="1"/>
</dbReference>
<evidence type="ECO:0000256" key="15">
    <source>
        <dbReference type="PIRSR" id="PIRSR006135-1"/>
    </source>
</evidence>
<evidence type="ECO:0000256" key="4">
    <source>
        <dbReference type="ARBA" id="ARBA00003889"/>
    </source>
</evidence>
<feature type="active site" description="GMP-histidine intermediate" evidence="15">
    <location>
        <position position="54"/>
    </location>
</feature>
<dbReference type="CDD" id="cd00544">
    <property type="entry name" value="CobU"/>
    <property type="match status" value="1"/>
</dbReference>
<dbReference type="GO" id="GO:0008820">
    <property type="term" value="F:cobinamide phosphate guanylyltransferase activity"/>
    <property type="evidence" value="ECO:0007669"/>
    <property type="project" value="UniProtKB-UniRule"/>
</dbReference>
<feature type="binding site" evidence="16">
    <location>
        <position position="66"/>
    </location>
    <ligand>
        <name>GTP</name>
        <dbReference type="ChEBI" id="CHEBI:37565"/>
    </ligand>
</feature>
<keyword evidence="10 14" id="KW-0547">Nucleotide-binding</keyword>
<dbReference type="Proteomes" id="UP001144805">
    <property type="component" value="Unassembled WGS sequence"/>
</dbReference>
<evidence type="ECO:0000313" key="17">
    <source>
        <dbReference type="EMBL" id="MCX5568473.1"/>
    </source>
</evidence>
<dbReference type="NCBIfam" id="NF004469">
    <property type="entry name" value="PRK05800.1"/>
    <property type="match status" value="1"/>
</dbReference>
<evidence type="ECO:0000256" key="14">
    <source>
        <dbReference type="PIRNR" id="PIRNR006135"/>
    </source>
</evidence>
<dbReference type="EC" id="2.7.1.156" evidence="14"/>
<dbReference type="Pfam" id="PF02283">
    <property type="entry name" value="CobU"/>
    <property type="match status" value="1"/>
</dbReference>
<feature type="binding site" evidence="16">
    <location>
        <position position="88"/>
    </location>
    <ligand>
        <name>GTP</name>
        <dbReference type="ChEBI" id="CHEBI:37565"/>
    </ligand>
</feature>
<name>A0A9X3IJH8_9HYPH</name>
<keyword evidence="12 14" id="KW-0067">ATP-binding</keyword>
<feature type="binding site" evidence="16">
    <location>
        <begin position="38"/>
        <end position="40"/>
    </location>
    <ligand>
        <name>GTP</name>
        <dbReference type="ChEBI" id="CHEBI:37565"/>
    </ligand>
</feature>
<evidence type="ECO:0000256" key="3">
    <source>
        <dbReference type="ARBA" id="ARBA00001522"/>
    </source>
</evidence>
<comment type="function">
    <text evidence="4 14">Catalyzes ATP-dependent phosphorylation of adenosylcobinamide and addition of GMP to adenosylcobinamide phosphate.</text>
</comment>
<sequence>MAPSAPRTALVLGGARSGKSRFAEELVARTGLPATYLATAEIRDAEMQARISAHRDRRGLDWTTVEEPLDLTARLADLADPGRVILVDCLTLWLSNLMEAERDVVSEGDALAAALAEARGPVVLVSNEVGSGIVPMNALARRFADEQGRLNQKIAAAVQTVFLVAAGLPVRLKPNPNPEFVL</sequence>
<dbReference type="InterPro" id="IPR027417">
    <property type="entry name" value="P-loop_NTPase"/>
</dbReference>
<dbReference type="SUPFAM" id="SSF52540">
    <property type="entry name" value="P-loop containing nucleoside triphosphate hydrolases"/>
    <property type="match status" value="1"/>
</dbReference>
<keyword evidence="13 14" id="KW-0342">GTP-binding</keyword>
<comment type="catalytic activity">
    <reaction evidence="1 14">
        <text>adenosylcob(III)inamide + ATP = adenosylcob(III)inamide phosphate + ADP + H(+)</text>
        <dbReference type="Rhea" id="RHEA:15769"/>
        <dbReference type="ChEBI" id="CHEBI:2480"/>
        <dbReference type="ChEBI" id="CHEBI:15378"/>
        <dbReference type="ChEBI" id="CHEBI:30616"/>
        <dbReference type="ChEBI" id="CHEBI:58502"/>
        <dbReference type="ChEBI" id="CHEBI:456216"/>
        <dbReference type="EC" id="2.7.1.156"/>
    </reaction>
</comment>
<evidence type="ECO:0000256" key="12">
    <source>
        <dbReference type="ARBA" id="ARBA00022840"/>
    </source>
</evidence>
<dbReference type="GO" id="GO:0043752">
    <property type="term" value="F:adenosylcobinamide kinase activity"/>
    <property type="evidence" value="ECO:0007669"/>
    <property type="project" value="UniProtKB-EC"/>
</dbReference>
<reference evidence="17" key="1">
    <citation type="submission" date="2022-11" db="EMBL/GenBank/DDBJ databases">
        <title>Biodiversity and phylogenetic relationships of bacteria.</title>
        <authorList>
            <person name="Machado R.A.R."/>
            <person name="Bhat A."/>
            <person name="Loulou A."/>
            <person name="Kallel S."/>
        </authorList>
    </citation>
    <scope>NUCLEOTIDE SEQUENCE</scope>
    <source>
        <strain evidence="17">K-TC2</strain>
    </source>
</reference>
<keyword evidence="18" id="KW-1185">Reference proteome</keyword>
<protein>
    <recommendedName>
        <fullName evidence="14">Bifunctional adenosylcobalamin biosynthesis protein</fullName>
        <ecNumber evidence="14">2.7.1.156</ecNumber>
        <ecNumber evidence="14">2.7.7.62</ecNumber>
    </recommendedName>
</protein>
<keyword evidence="17" id="KW-0548">Nucleotidyltransferase</keyword>
<comment type="catalytic activity">
    <reaction evidence="3">
        <text>adenosylcob(III)inamide + GTP = adenosylcob(III)inamide phosphate + GDP + H(+)</text>
        <dbReference type="Rhea" id="RHEA:15765"/>
        <dbReference type="ChEBI" id="CHEBI:2480"/>
        <dbReference type="ChEBI" id="CHEBI:15378"/>
        <dbReference type="ChEBI" id="CHEBI:37565"/>
        <dbReference type="ChEBI" id="CHEBI:58189"/>
        <dbReference type="ChEBI" id="CHEBI:58502"/>
        <dbReference type="EC" id="2.7.1.156"/>
    </reaction>
</comment>
<keyword evidence="8 14" id="KW-0169">Cobalamin biosynthesis</keyword>
<dbReference type="GO" id="GO:0009236">
    <property type="term" value="P:cobalamin biosynthetic process"/>
    <property type="evidence" value="ECO:0007669"/>
    <property type="project" value="UniProtKB-UniRule"/>
</dbReference>
<evidence type="ECO:0000256" key="16">
    <source>
        <dbReference type="PIRSR" id="PIRSR006135-2"/>
    </source>
</evidence>
<comment type="catalytic activity">
    <reaction evidence="2 14">
        <text>adenosylcob(III)inamide phosphate + GTP + H(+) = adenosylcob(III)inamide-GDP + diphosphate</text>
        <dbReference type="Rhea" id="RHEA:22712"/>
        <dbReference type="ChEBI" id="CHEBI:15378"/>
        <dbReference type="ChEBI" id="CHEBI:33019"/>
        <dbReference type="ChEBI" id="CHEBI:37565"/>
        <dbReference type="ChEBI" id="CHEBI:58502"/>
        <dbReference type="ChEBI" id="CHEBI:60487"/>
        <dbReference type="EC" id="2.7.7.62"/>
    </reaction>
</comment>
<evidence type="ECO:0000256" key="5">
    <source>
        <dbReference type="ARBA" id="ARBA00004692"/>
    </source>
</evidence>
<dbReference type="AlphaFoldDB" id="A0A9X3IJH8"/>
<dbReference type="GO" id="GO:0005525">
    <property type="term" value="F:GTP binding"/>
    <property type="evidence" value="ECO:0007669"/>
    <property type="project" value="UniProtKB-UniRule"/>
</dbReference>
<proteinExistence type="inferred from homology"/>
<dbReference type="PANTHER" id="PTHR34848:SF1">
    <property type="entry name" value="BIFUNCTIONAL ADENOSYLCOBALAMIN BIOSYNTHESIS PROTEIN COBU"/>
    <property type="match status" value="1"/>
</dbReference>
<dbReference type="Gene3D" id="3.40.50.300">
    <property type="entry name" value="P-loop containing nucleotide triphosphate hydrolases"/>
    <property type="match status" value="1"/>
</dbReference>
<dbReference type="InterPro" id="IPR003203">
    <property type="entry name" value="CobU/CobP"/>
</dbReference>
<organism evidence="17 18">
    <name type="scientific">Kaistia nematophila</name>
    <dbReference type="NCBI Taxonomy" id="2994654"/>
    <lineage>
        <taxon>Bacteria</taxon>
        <taxon>Pseudomonadati</taxon>
        <taxon>Pseudomonadota</taxon>
        <taxon>Alphaproteobacteria</taxon>
        <taxon>Hyphomicrobiales</taxon>
        <taxon>Kaistiaceae</taxon>
        <taxon>Kaistia</taxon>
    </lineage>
</organism>
<keyword evidence="11 14" id="KW-0418">Kinase</keyword>
<comment type="pathway">
    <text evidence="6 14">Cofactor biosynthesis; adenosylcobalamin biosynthesis; adenosylcobalamin from cob(II)yrinate a,c-diamide: step 5/7.</text>
</comment>